<dbReference type="Pfam" id="PF19290">
    <property type="entry name" value="PmbA_TldD_2nd"/>
    <property type="match status" value="1"/>
</dbReference>
<dbReference type="PANTHER" id="PTHR43421">
    <property type="entry name" value="METALLOPROTEASE PMBA"/>
    <property type="match status" value="1"/>
</dbReference>
<evidence type="ECO:0000313" key="6">
    <source>
        <dbReference type="Proteomes" id="UP001302719"/>
    </source>
</evidence>
<proteinExistence type="inferred from homology"/>
<gene>
    <name evidence="5" type="ORF">PP769_18275</name>
</gene>
<feature type="domain" description="Metalloprotease TldD/E N-terminal" evidence="2">
    <location>
        <begin position="31"/>
        <end position="94"/>
    </location>
</feature>
<reference evidence="5 6" key="1">
    <citation type="submission" date="2023-01" db="EMBL/GenBank/DDBJ databases">
        <title>Cultivation and genomic characterization of new, ubiquitous marine nitrite-oxidizing bacteria from the Nitrospirales.</title>
        <authorList>
            <person name="Mueller A.J."/>
            <person name="Daebeler A."/>
            <person name="Herbold C.W."/>
            <person name="Kirkegaard R.H."/>
            <person name="Daims H."/>
        </authorList>
    </citation>
    <scope>NUCLEOTIDE SEQUENCE [LARGE SCALE GENOMIC DNA]</scope>
    <source>
        <strain evidence="5 6">VA</strain>
    </source>
</reference>
<comment type="similarity">
    <text evidence="1">Belongs to the peptidase U62 family.</text>
</comment>
<dbReference type="Proteomes" id="UP001302719">
    <property type="component" value="Chromosome"/>
</dbReference>
<accession>A0AA96GCY8</accession>
<dbReference type="KEGG" id="nall:PP769_18275"/>
<dbReference type="InterPro" id="IPR036059">
    <property type="entry name" value="TldD/PmbA_sf"/>
</dbReference>
<organism evidence="5 6">
    <name type="scientific">Candidatus Nitrospira allomarina</name>
    <dbReference type="NCBI Taxonomy" id="3020900"/>
    <lineage>
        <taxon>Bacteria</taxon>
        <taxon>Pseudomonadati</taxon>
        <taxon>Nitrospirota</taxon>
        <taxon>Nitrospiria</taxon>
        <taxon>Nitrospirales</taxon>
        <taxon>Nitrospiraceae</taxon>
        <taxon>Nitrospira</taxon>
    </lineage>
</organism>
<dbReference type="InterPro" id="IPR002510">
    <property type="entry name" value="Metalloprtase-TldD/E_N"/>
</dbReference>
<dbReference type="GO" id="GO:0008237">
    <property type="term" value="F:metallopeptidase activity"/>
    <property type="evidence" value="ECO:0007669"/>
    <property type="project" value="InterPro"/>
</dbReference>
<dbReference type="InterPro" id="IPR047657">
    <property type="entry name" value="PmbA"/>
</dbReference>
<dbReference type="EMBL" id="CP116967">
    <property type="protein sequence ID" value="WNM57895.1"/>
    <property type="molecule type" value="Genomic_DNA"/>
</dbReference>
<protein>
    <submittedName>
        <fullName evidence="5">TldD/PmbA family protein</fullName>
    </submittedName>
</protein>
<evidence type="ECO:0000259" key="3">
    <source>
        <dbReference type="Pfam" id="PF19289"/>
    </source>
</evidence>
<dbReference type="Gene3D" id="3.30.2290.10">
    <property type="entry name" value="PmbA/TldD superfamily"/>
    <property type="match status" value="1"/>
</dbReference>
<dbReference type="SUPFAM" id="SSF111283">
    <property type="entry name" value="Putative modulator of DNA gyrase, PmbA/TldD"/>
    <property type="match status" value="1"/>
</dbReference>
<dbReference type="GO" id="GO:0006508">
    <property type="term" value="P:proteolysis"/>
    <property type="evidence" value="ECO:0007669"/>
    <property type="project" value="InterPro"/>
</dbReference>
<feature type="domain" description="Metalloprotease TldD/E C-terminal" evidence="3">
    <location>
        <begin position="238"/>
        <end position="455"/>
    </location>
</feature>
<evidence type="ECO:0000259" key="4">
    <source>
        <dbReference type="Pfam" id="PF19290"/>
    </source>
</evidence>
<sequence length="456" mass="48837">MSNLPLTHGDRFPELAATVLKRAKALGATEADLLVAEGDSVSVQVRMSEVDRLSKAREKVLGIRVFFGKRSASSSTSDFSKVSLDRLVSDTCSLAKAVVEDETSGLPAPDQMVVDIPDMDMKDDRQLAVDEEIDLAKRTEQSAFSADPRITNSEGAECSAGYGSILLANSHGFVGSYASSSYSLSVSPIALDSQNGGMQRDYWYSVKRKFHELDSPESVGQEAARRTVRRLGSRAITTQEVPVIFDPETAKGLLGHISSAVSGYSLYKGASFLLGQLGKSIASDMVTVVDDGRLAGGLGSRPFDGEGLPTRKTLVIDRGVLSSYLLDTYSGRKLGMASTGNASRSVGENPTVGATNLFLSPGSYSPDEILKSMKRGLYVTDLIGFGVNLVTGDYSRGAVGFWVENGELTHPVEEVTIAGNLQQILKDIEMVGNDLEFRGRVASPTVKIRKMMVAGH</sequence>
<dbReference type="InterPro" id="IPR035068">
    <property type="entry name" value="TldD/PmbA_N"/>
</dbReference>
<dbReference type="InterPro" id="IPR045569">
    <property type="entry name" value="Metalloprtase-TldD/E_C"/>
</dbReference>
<evidence type="ECO:0000256" key="1">
    <source>
        <dbReference type="ARBA" id="ARBA00005836"/>
    </source>
</evidence>
<name>A0AA96GCY8_9BACT</name>
<dbReference type="GO" id="GO:0005829">
    <property type="term" value="C:cytosol"/>
    <property type="evidence" value="ECO:0007669"/>
    <property type="project" value="TreeGrafter"/>
</dbReference>
<dbReference type="AlphaFoldDB" id="A0AA96GCY8"/>
<feature type="domain" description="Metalloprotease TldD/E central" evidence="4">
    <location>
        <begin position="124"/>
        <end position="231"/>
    </location>
</feature>
<evidence type="ECO:0000313" key="5">
    <source>
        <dbReference type="EMBL" id="WNM57895.1"/>
    </source>
</evidence>
<dbReference type="InterPro" id="IPR045570">
    <property type="entry name" value="Metalloprtase-TldD/E_cen_dom"/>
</dbReference>
<dbReference type="Pfam" id="PF01523">
    <property type="entry name" value="PmbA_TldD_1st"/>
    <property type="match status" value="1"/>
</dbReference>
<evidence type="ECO:0000259" key="2">
    <source>
        <dbReference type="Pfam" id="PF01523"/>
    </source>
</evidence>
<keyword evidence="6" id="KW-1185">Reference proteome</keyword>
<dbReference type="Pfam" id="PF19289">
    <property type="entry name" value="PmbA_TldD_3rd"/>
    <property type="match status" value="1"/>
</dbReference>
<dbReference type="PANTHER" id="PTHR43421:SF1">
    <property type="entry name" value="METALLOPROTEASE PMBA"/>
    <property type="match status" value="1"/>
</dbReference>